<evidence type="ECO:0000313" key="2">
    <source>
        <dbReference type="Proteomes" id="UP000198923"/>
    </source>
</evidence>
<dbReference type="Proteomes" id="UP000198923">
    <property type="component" value="Unassembled WGS sequence"/>
</dbReference>
<name>A0A1G8H1I8_9ACTN</name>
<dbReference type="AlphaFoldDB" id="A0A1G8H1I8"/>
<dbReference type="EMBL" id="FNCN01000030">
    <property type="protein sequence ID" value="SDI00466.1"/>
    <property type="molecule type" value="Genomic_DNA"/>
</dbReference>
<organism evidence="1 2">
    <name type="scientific">Sinosporangium album</name>
    <dbReference type="NCBI Taxonomy" id="504805"/>
    <lineage>
        <taxon>Bacteria</taxon>
        <taxon>Bacillati</taxon>
        <taxon>Actinomycetota</taxon>
        <taxon>Actinomycetes</taxon>
        <taxon>Streptosporangiales</taxon>
        <taxon>Streptosporangiaceae</taxon>
        <taxon>Sinosporangium</taxon>
    </lineage>
</organism>
<keyword evidence="2" id="KW-1185">Reference proteome</keyword>
<protein>
    <submittedName>
        <fullName evidence="1">Uncharacterized protein</fullName>
    </submittedName>
</protein>
<gene>
    <name evidence="1" type="ORF">SAMN05421505_13020</name>
</gene>
<accession>A0A1G8H1I8</accession>
<proteinExistence type="predicted"/>
<evidence type="ECO:0000313" key="1">
    <source>
        <dbReference type="EMBL" id="SDI00466.1"/>
    </source>
</evidence>
<reference evidence="1 2" key="1">
    <citation type="submission" date="2016-10" db="EMBL/GenBank/DDBJ databases">
        <authorList>
            <person name="de Groot N.N."/>
        </authorList>
    </citation>
    <scope>NUCLEOTIDE SEQUENCE [LARGE SCALE GENOMIC DNA]</scope>
    <source>
        <strain evidence="1 2">CPCC 201354</strain>
    </source>
</reference>
<sequence>MAKGFIDIRALSHLVKKALADGDMDTALGHLERMRMIANVCHNLPGDFQPRRSKVRERKAIESLRFLLRELDPGDRAAQWVAGQLEDRGFDYVRVLQDRIKWKQPR</sequence>